<evidence type="ECO:0000313" key="3">
    <source>
        <dbReference type="Proteomes" id="UP001193081"/>
    </source>
</evidence>
<evidence type="ECO:0000313" key="2">
    <source>
        <dbReference type="EMBL" id="MBP1467831.1"/>
    </source>
</evidence>
<accession>A0ABS4DEH0</accession>
<dbReference type="Gene3D" id="3.30.2310.20">
    <property type="entry name" value="RelE-like"/>
    <property type="match status" value="1"/>
</dbReference>
<dbReference type="InterPro" id="IPR035093">
    <property type="entry name" value="RelE/ParE_toxin_dom_sf"/>
</dbReference>
<dbReference type="Proteomes" id="UP001193081">
    <property type="component" value="Unassembled WGS sequence"/>
</dbReference>
<organism evidence="2 3">
    <name type="scientific">Candidatus Chloroploca mongolica</name>
    <dbReference type="NCBI Taxonomy" id="2528176"/>
    <lineage>
        <taxon>Bacteria</taxon>
        <taxon>Bacillati</taxon>
        <taxon>Chloroflexota</taxon>
        <taxon>Chloroflexia</taxon>
        <taxon>Chloroflexales</taxon>
        <taxon>Chloroflexineae</taxon>
        <taxon>Oscillochloridaceae</taxon>
        <taxon>Candidatus Chloroploca</taxon>
    </lineage>
</organism>
<dbReference type="SUPFAM" id="SSF143011">
    <property type="entry name" value="RelE-like"/>
    <property type="match status" value="1"/>
</dbReference>
<dbReference type="Pfam" id="PF05016">
    <property type="entry name" value="ParE_toxin"/>
    <property type="match status" value="1"/>
</dbReference>
<protein>
    <submittedName>
        <fullName evidence="2">Type II toxin-antitoxin system RelE/ParE family toxin</fullName>
    </submittedName>
</protein>
<gene>
    <name evidence="2" type="ORF">EYB53_019100</name>
</gene>
<comment type="caution">
    <text evidence="2">The sequence shown here is derived from an EMBL/GenBank/DDBJ whole genome shotgun (WGS) entry which is preliminary data.</text>
</comment>
<dbReference type="EMBL" id="SIJK02000044">
    <property type="protein sequence ID" value="MBP1467831.1"/>
    <property type="molecule type" value="Genomic_DNA"/>
</dbReference>
<dbReference type="PANTHER" id="PTHR38813">
    <property type="match status" value="1"/>
</dbReference>
<name>A0ABS4DEH0_9CHLR</name>
<sequence>MSYQIELHREALAELKALPAYVRAQAIELIDLLAATPRHPRAKELRDKPGIYRIWLAGRWRIAYEINDEQQTIIVRRIRRKSEIDYESL</sequence>
<dbReference type="InterPro" id="IPR007712">
    <property type="entry name" value="RelE/ParE_toxin"/>
</dbReference>
<dbReference type="PANTHER" id="PTHR38813:SF1">
    <property type="entry name" value="TOXIN RELE1-RELATED"/>
    <property type="match status" value="1"/>
</dbReference>
<keyword evidence="3" id="KW-1185">Reference proteome</keyword>
<reference evidence="2 3" key="1">
    <citation type="submission" date="2021-03" db="EMBL/GenBank/DDBJ databases">
        <authorList>
            <person name="Grouzdev D.S."/>
        </authorList>
    </citation>
    <scope>NUCLEOTIDE SEQUENCE [LARGE SCALE GENOMIC DNA]</scope>
    <source>
        <strain evidence="2 3">M50-1</strain>
    </source>
</reference>
<dbReference type="RefSeq" id="WP_167857481.1">
    <property type="nucleotide sequence ID" value="NZ_SIJK02000044.1"/>
</dbReference>
<evidence type="ECO:0000256" key="1">
    <source>
        <dbReference type="ARBA" id="ARBA00022649"/>
    </source>
</evidence>
<proteinExistence type="predicted"/>
<keyword evidence="1" id="KW-1277">Toxin-antitoxin system</keyword>
<dbReference type="InterPro" id="IPR052747">
    <property type="entry name" value="TA_system_RelE_toxin"/>
</dbReference>